<dbReference type="Gene3D" id="1.20.120.1910">
    <property type="entry name" value="Cysteine-tRNA ligase, C-terminal anti-codon recognition domain"/>
    <property type="match status" value="4"/>
</dbReference>
<evidence type="ECO:0000313" key="2">
    <source>
        <dbReference type="EMBL" id="KOO53857.1"/>
    </source>
</evidence>
<proteinExistence type="predicted"/>
<dbReference type="InterPro" id="IPR009060">
    <property type="entry name" value="UBA-like_sf"/>
</dbReference>
<dbReference type="InterPro" id="IPR009080">
    <property type="entry name" value="tRNAsynth_Ia_anticodon-bd"/>
</dbReference>
<dbReference type="GO" id="GO:0004812">
    <property type="term" value="F:aminoacyl-tRNA ligase activity"/>
    <property type="evidence" value="ECO:0007669"/>
    <property type="project" value="InterPro"/>
</dbReference>
<reference evidence="3" key="1">
    <citation type="journal article" date="2015" name="PLoS Genet.">
        <title>Genome Sequence and Transcriptome Analyses of Chrysochromulina tobin: Metabolic Tools for Enhanced Algal Fitness in the Prominent Order Prymnesiales (Haptophyceae).</title>
        <authorList>
            <person name="Hovde B.T."/>
            <person name="Deodato C.R."/>
            <person name="Hunsperger H.M."/>
            <person name="Ryken S.A."/>
            <person name="Yost W."/>
            <person name="Jha R.K."/>
            <person name="Patterson J."/>
            <person name="Monnat R.J. Jr."/>
            <person name="Barlow S.B."/>
            <person name="Starkenburg S.R."/>
            <person name="Cattolico R.A."/>
        </authorList>
    </citation>
    <scope>NUCLEOTIDE SEQUENCE</scope>
    <source>
        <strain evidence="3">CCMP291</strain>
    </source>
</reference>
<dbReference type="Gene3D" id="1.10.8.10">
    <property type="entry name" value="DNA helicase RuvA subunit, C-terminal domain"/>
    <property type="match status" value="1"/>
</dbReference>
<sequence length="1058" mass="114252">MGGSRGGRRNGRAAVGDADDTAVAAAPLLAAPVDMVSMLEAVAANPLLRQSHVVMCDVIKQTIDGMVQQPAVQQCAAKALSDMRLGTGLTFALLKGALAPLSPLTLALEQDAIVLPEDAWSHERLLGCLAEIATSSDLVDEPPPAPEDGALLHEFDKPLELQSLTASLGQLIERVGSLRKEHPFANTVRALLNLAMEVPGPLKLINGPPVQCDLASFVQHLHSLEEVINAIHTHLSEAYLQSPHFKRSKYELLVLQHMQLLTWLQRVQTGLQMGLGKTGPDMLAFVAQIAHAARVLLFQPLLLHTLQVLHALAGVTAEEVSGSMQRAMTYPSDDATAADRAEWLQLNLLLQFQTVYKTALCQPSIYQMVYSPGEQQLLAGFLRLEEIYTHLISRFPNCCPLSEQEQAVLSDVCRKLNKYFADGKTIKNMLDSSPHTGKQLLVGKLPGGGTSAATVLRDWILPFLIQFTDLLKVLWTLWTKLKKEKVLVERQRVGVEMVARQVGRCIIKQLAEEEAALRRSYQPAVQMLPSADLAVGRRAQGSNAAADAAAADAIAANAFSQMLQSIGRNQSSSEVISGHQMLQSIGRAAPAPAAAINGYARDAAAAAAAAARNASAATVQDGGGQGWASVVRRPVLDVPVVAAERPKPSMAAAAAVAPAKPKASAVSGAATDDSVRTLVTKRETARFARDFETADKLREQLSRLGVALDDQNKTWRSGDGRTGPITAVNVSELHAQKAAKGGAAPLSDEEIDRMVKEREQARFTLDYKTADKIRETLEKHGVHLDTKENKWQAADGRSGPIGPVNISAAHAQKAARSGVTKSMPLDEIERILVQREQARARRDYRTADVLRDTLEKHGVYLDAKENKWHASDGRTGAIIMSTLSDEEVGKILAARQAARLRHDYKTADRLRDQLNEQCVSVDDKKNRWDASDGRSGNIEPYTCVHSVVPSEPLEEEDEDEVDTPPSASPAAAVARAEAPPAAATTKGESTASAQHGAATKGESKRALPEKARRELAKQLRAVTGASARMCEKALQSHADDMTRAANWLLEQGEHKDVD</sequence>
<comment type="caution">
    <text evidence="2">The sequence shown here is derived from an EMBL/GenBank/DDBJ whole genome shotgun (WGS) entry which is preliminary data.</text>
</comment>
<feature type="compositionally biased region" description="Basic and acidic residues" evidence="1">
    <location>
        <begin position="1001"/>
        <end position="1014"/>
    </location>
</feature>
<evidence type="ECO:0008006" key="4">
    <source>
        <dbReference type="Google" id="ProtNLM"/>
    </source>
</evidence>
<evidence type="ECO:0000313" key="3">
    <source>
        <dbReference type="Proteomes" id="UP000037460"/>
    </source>
</evidence>
<evidence type="ECO:0000256" key="1">
    <source>
        <dbReference type="SAM" id="MobiDB-lite"/>
    </source>
</evidence>
<keyword evidence="3" id="KW-1185">Reference proteome</keyword>
<feature type="compositionally biased region" description="Low complexity" evidence="1">
    <location>
        <begin position="963"/>
        <end position="983"/>
    </location>
</feature>
<feature type="region of interest" description="Disordered" evidence="1">
    <location>
        <begin position="950"/>
        <end position="1014"/>
    </location>
</feature>
<name>A0A0M0LSG6_9EUKA</name>
<dbReference type="SUPFAM" id="SSF47323">
    <property type="entry name" value="Anticodon-binding domain of a subclass of class I aminoacyl-tRNA synthetases"/>
    <property type="match status" value="4"/>
</dbReference>
<dbReference type="EMBL" id="JWZX01000028">
    <property type="protein sequence ID" value="KOO53857.1"/>
    <property type="molecule type" value="Genomic_DNA"/>
</dbReference>
<dbReference type="AlphaFoldDB" id="A0A0M0LSG6"/>
<protein>
    <recommendedName>
        <fullName evidence="4">UBA domain-containing protein</fullName>
    </recommendedName>
</protein>
<feature type="compositionally biased region" description="Acidic residues" evidence="1">
    <location>
        <begin position="952"/>
        <end position="962"/>
    </location>
</feature>
<accession>A0A0M0LSG6</accession>
<dbReference type="GO" id="GO:0006418">
    <property type="term" value="P:tRNA aminoacylation for protein translation"/>
    <property type="evidence" value="ECO:0007669"/>
    <property type="project" value="InterPro"/>
</dbReference>
<organism evidence="2 3">
    <name type="scientific">Chrysochromulina tobinii</name>
    <dbReference type="NCBI Taxonomy" id="1460289"/>
    <lineage>
        <taxon>Eukaryota</taxon>
        <taxon>Haptista</taxon>
        <taxon>Haptophyta</taxon>
        <taxon>Prymnesiophyceae</taxon>
        <taxon>Prymnesiales</taxon>
        <taxon>Chrysochromulinaceae</taxon>
        <taxon>Chrysochromulina</taxon>
    </lineage>
</organism>
<gene>
    <name evidence="2" type="ORF">Ctob_009477</name>
</gene>
<dbReference type="GO" id="GO:0005524">
    <property type="term" value="F:ATP binding"/>
    <property type="evidence" value="ECO:0007669"/>
    <property type="project" value="InterPro"/>
</dbReference>
<dbReference type="Proteomes" id="UP000037460">
    <property type="component" value="Unassembled WGS sequence"/>
</dbReference>
<dbReference type="OrthoDB" id="438179at2759"/>
<dbReference type="SUPFAM" id="SSF46934">
    <property type="entry name" value="UBA-like"/>
    <property type="match status" value="1"/>
</dbReference>